<dbReference type="AlphaFoldDB" id="A0A1V4IMF7"/>
<protein>
    <submittedName>
        <fullName evidence="2">Heparinase II/III-like protein</fullName>
    </submittedName>
</protein>
<accession>A0A1V4IMF7</accession>
<dbReference type="EMBL" id="MZGV01000026">
    <property type="protein sequence ID" value="OPJ60955.1"/>
    <property type="molecule type" value="Genomic_DNA"/>
</dbReference>
<dbReference type="Gene3D" id="2.70.98.70">
    <property type="match status" value="1"/>
</dbReference>
<dbReference type="GO" id="GO:0016829">
    <property type="term" value="F:lyase activity"/>
    <property type="evidence" value="ECO:0007669"/>
    <property type="project" value="InterPro"/>
</dbReference>
<name>A0A1V4IMF7_9CLOT</name>
<dbReference type="InterPro" id="IPR012480">
    <property type="entry name" value="Hepar_II_III_C"/>
</dbReference>
<evidence type="ECO:0000313" key="2">
    <source>
        <dbReference type="EMBL" id="OPJ60955.1"/>
    </source>
</evidence>
<dbReference type="OrthoDB" id="9793856at2"/>
<reference evidence="2 3" key="1">
    <citation type="submission" date="2017-03" db="EMBL/GenBank/DDBJ databases">
        <title>Genome sequence of Clostridium oryzae DSM 28571.</title>
        <authorList>
            <person name="Poehlein A."/>
            <person name="Daniel R."/>
        </authorList>
    </citation>
    <scope>NUCLEOTIDE SEQUENCE [LARGE SCALE GENOMIC DNA]</scope>
    <source>
        <strain evidence="2 3">DSM 28571</strain>
    </source>
</reference>
<evidence type="ECO:0000313" key="3">
    <source>
        <dbReference type="Proteomes" id="UP000190080"/>
    </source>
</evidence>
<organism evidence="2 3">
    <name type="scientific">Clostridium oryzae</name>
    <dbReference type="NCBI Taxonomy" id="1450648"/>
    <lineage>
        <taxon>Bacteria</taxon>
        <taxon>Bacillati</taxon>
        <taxon>Bacillota</taxon>
        <taxon>Clostridia</taxon>
        <taxon>Eubacteriales</taxon>
        <taxon>Clostridiaceae</taxon>
        <taxon>Clostridium</taxon>
    </lineage>
</organism>
<evidence type="ECO:0000259" key="1">
    <source>
        <dbReference type="Pfam" id="PF07940"/>
    </source>
</evidence>
<dbReference type="Pfam" id="PF07940">
    <property type="entry name" value="Hepar_II_III_C"/>
    <property type="match status" value="1"/>
</dbReference>
<feature type="domain" description="Heparinase II/III-like C-terminal" evidence="1">
    <location>
        <begin position="99"/>
        <end position="181"/>
    </location>
</feature>
<proteinExistence type="predicted"/>
<dbReference type="STRING" id="1450648.CLORY_25030"/>
<comment type="caution">
    <text evidence="2">The sequence shown here is derived from an EMBL/GenBank/DDBJ whole genome shotgun (WGS) entry which is preliminary data.</text>
</comment>
<keyword evidence="3" id="KW-1185">Reference proteome</keyword>
<gene>
    <name evidence="2" type="ORF">CLORY_25030</name>
</gene>
<dbReference type="Proteomes" id="UP000190080">
    <property type="component" value="Unassembled WGS sequence"/>
</dbReference>
<sequence length="390" mass="44106">MFGYSLNLQTPAYEYFNGNIGTPPFGDHALSGGSEFGIYGIYLEDIEKLDKVLADRMYHTWSAAGKPFKKFWGESIALENIMGKGDSYKPSSELHLTSCKNFVNAGIYIFRKNFGKKDQSYFAIMSSPKFIGHGHLDQGSFIIYKNSIPIVMDSGIEGYFDNSTSWHISSYAHACMQFSTKRKNIEKSRNSAVNLSAGTYSLERGWVDVPRQSKVLSCEIGGWIESIEIEILNSEGTGIHTRKVYYIKEFDIYVIQDIVKDFEGNILFNLPVAAKYSAIEDNQVYSKGAYEVDLQIVFLSSVKDIKLDKGRSTLFFPGESKNMSMMDYIRATADAKDGFLAVIYPKENNQKKLQIIKKDAKNMVIFVENKSIKLSLKDNEIDISLINEIR</sequence>